<feature type="transmembrane region" description="Helical" evidence="1">
    <location>
        <begin position="158"/>
        <end position="182"/>
    </location>
</feature>
<dbReference type="InterPro" id="IPR052528">
    <property type="entry name" value="Sugar_transport-like"/>
</dbReference>
<dbReference type="OrthoDB" id="1117124at2"/>
<keyword evidence="1" id="KW-0472">Membrane</keyword>
<keyword evidence="1" id="KW-0812">Transmembrane</keyword>
<keyword evidence="3" id="KW-1185">Reference proteome</keyword>
<feature type="transmembrane region" description="Helical" evidence="1">
    <location>
        <begin position="367"/>
        <end position="389"/>
    </location>
</feature>
<evidence type="ECO:0000313" key="3">
    <source>
        <dbReference type="Proteomes" id="UP000281128"/>
    </source>
</evidence>
<dbReference type="PANTHER" id="PTHR23526">
    <property type="entry name" value="INTEGRAL MEMBRANE TRANSPORT PROTEIN-RELATED"/>
    <property type="match status" value="1"/>
</dbReference>
<gene>
    <name evidence="2" type="ORF">D6850_15165</name>
</gene>
<feature type="transmembrane region" description="Helical" evidence="1">
    <location>
        <begin position="303"/>
        <end position="323"/>
    </location>
</feature>
<keyword evidence="1" id="KW-1133">Transmembrane helix</keyword>
<reference evidence="2 3" key="1">
    <citation type="submission" date="2018-09" db="EMBL/GenBank/DDBJ databases">
        <title>Roseovarius spongiae sp. nov., isolated from a marine sponge.</title>
        <authorList>
            <person name="Zhuang L."/>
            <person name="Luo L."/>
        </authorList>
    </citation>
    <scope>NUCLEOTIDE SEQUENCE [LARGE SCALE GENOMIC DNA]</scope>
    <source>
        <strain evidence="2 3">HN-E21</strain>
    </source>
</reference>
<feature type="transmembrane region" description="Helical" evidence="1">
    <location>
        <begin position="188"/>
        <end position="210"/>
    </location>
</feature>
<proteinExistence type="predicted"/>
<feature type="transmembrane region" description="Helical" evidence="1">
    <location>
        <begin position="242"/>
        <end position="261"/>
    </location>
</feature>
<organism evidence="2 3">
    <name type="scientific">Roseovarius spongiae</name>
    <dbReference type="NCBI Taxonomy" id="2320272"/>
    <lineage>
        <taxon>Bacteria</taxon>
        <taxon>Pseudomonadati</taxon>
        <taxon>Pseudomonadota</taxon>
        <taxon>Alphaproteobacteria</taxon>
        <taxon>Rhodobacterales</taxon>
        <taxon>Roseobacteraceae</taxon>
        <taxon>Roseovarius</taxon>
    </lineage>
</organism>
<feature type="transmembrane region" description="Helical" evidence="1">
    <location>
        <begin position="119"/>
        <end position="138"/>
    </location>
</feature>
<dbReference type="AlphaFoldDB" id="A0A3A8B7J9"/>
<feature type="transmembrane region" description="Helical" evidence="1">
    <location>
        <begin position="395"/>
        <end position="415"/>
    </location>
</feature>
<sequence length="424" mass="42772">MAIRKLYGILADSPEEAEAGEPRRFMRHLASLSATKLADGLIDPKLVLAWLMSALGAPAYLIGALVPVRESGALLPQILLAREIQKSRVRKWFWAAGSFIQGIAALGIGASALLLDGAAAGWAILGCLAVLALARAACSASYKDIAARTLRKGSRGTVSGAAGTAAAVLVLAFAVALALGAIPREPGAIGTVVLIAGGLWIAAALVFAGLDEPAGNGDGAAMDSAAALLRPLREDDEFRRYVAVRALLIPTALAPPFIVMLSNQGQGESLGNLGSLMIASSLATILSSYVWGRLSDHSSRLTLALSAGAAAVALAVAAGFGVATGGTGGPVLAGLFVFVAQIAYEGVRAGRKIHLTDMDTNGAKPVYTALSNTLIGVLLFLGGGFGLLADAAGPAVVLAVFAGFCAVAAALALGLSEVQQESGA</sequence>
<dbReference type="RefSeq" id="WP_121168463.1">
    <property type="nucleotide sequence ID" value="NZ_RAPE01000005.1"/>
</dbReference>
<dbReference type="Proteomes" id="UP000281128">
    <property type="component" value="Unassembled WGS sequence"/>
</dbReference>
<feature type="transmembrane region" description="Helical" evidence="1">
    <location>
        <begin position="92"/>
        <end position="113"/>
    </location>
</feature>
<evidence type="ECO:0000313" key="2">
    <source>
        <dbReference type="EMBL" id="RKF12849.1"/>
    </source>
</evidence>
<dbReference type="Gene3D" id="1.20.1250.20">
    <property type="entry name" value="MFS general substrate transporter like domains"/>
    <property type="match status" value="1"/>
</dbReference>
<dbReference type="InterPro" id="IPR036259">
    <property type="entry name" value="MFS_trans_sf"/>
</dbReference>
<comment type="caution">
    <text evidence="2">The sequence shown here is derived from an EMBL/GenBank/DDBJ whole genome shotgun (WGS) entry which is preliminary data.</text>
</comment>
<dbReference type="PANTHER" id="PTHR23526:SF2">
    <property type="entry name" value="MAJOR FACILITATOR SUPERFAMILY (MFS) PROFILE DOMAIN-CONTAINING PROTEIN"/>
    <property type="match status" value="1"/>
</dbReference>
<accession>A0A3A8B7J9</accession>
<name>A0A3A8B7J9_9RHOB</name>
<feature type="transmembrane region" description="Helical" evidence="1">
    <location>
        <begin position="47"/>
        <end position="68"/>
    </location>
</feature>
<feature type="transmembrane region" description="Helical" evidence="1">
    <location>
        <begin position="273"/>
        <end position="291"/>
    </location>
</feature>
<dbReference type="EMBL" id="RAPE01000005">
    <property type="protein sequence ID" value="RKF12849.1"/>
    <property type="molecule type" value="Genomic_DNA"/>
</dbReference>
<protein>
    <submittedName>
        <fullName evidence="2">MFS transporter</fullName>
    </submittedName>
</protein>
<dbReference type="SUPFAM" id="SSF103473">
    <property type="entry name" value="MFS general substrate transporter"/>
    <property type="match status" value="1"/>
</dbReference>
<feature type="transmembrane region" description="Helical" evidence="1">
    <location>
        <begin position="329"/>
        <end position="347"/>
    </location>
</feature>
<evidence type="ECO:0000256" key="1">
    <source>
        <dbReference type="SAM" id="Phobius"/>
    </source>
</evidence>